<protein>
    <submittedName>
        <fullName evidence="2">Sorbosone dehydrogenase</fullName>
    </submittedName>
</protein>
<dbReference type="EMBL" id="PKUN01000014">
    <property type="protein sequence ID" value="PLX61613.1"/>
    <property type="molecule type" value="Genomic_DNA"/>
</dbReference>
<sequence>MRLIAVGLPMLFWCGWIQAADLSDIRLPAGFRIEIAVDDVTNARSMALGDQGTLFIGTRRSGRVYAVTDRDGDGRFDPPRVLLDGLRMPNGIAFRQGALYVAENHRIVRYDRIEQQLERPPEPSVLARLPTETHHGWRYLAFGPDERLYVAIGAPCNICDEPGFGTIVRMQADGSEREVMAAGVRNSVGFDWQPGSAVLWFSDNGRDWLGDDLPPDELNRAPESGMHFGYPYCHGGEIPDPLYGRERPCDQFTPPALKLGAHVAALGVRFYTGEQFPADYQGQLFIAEHGSWNRTVPDGYRIGLARIEGDQVTSYTPFAEGWLSPDGVTGRPVDLLVMPDGSLLVSDDHAGVVYRISYNP</sequence>
<organism evidence="2 3">
    <name type="scientific">Sedimenticola selenatireducens</name>
    <dbReference type="NCBI Taxonomy" id="191960"/>
    <lineage>
        <taxon>Bacteria</taxon>
        <taxon>Pseudomonadati</taxon>
        <taxon>Pseudomonadota</taxon>
        <taxon>Gammaproteobacteria</taxon>
        <taxon>Chromatiales</taxon>
        <taxon>Sedimenticolaceae</taxon>
        <taxon>Sedimenticola</taxon>
    </lineage>
</organism>
<dbReference type="Gene3D" id="2.120.10.30">
    <property type="entry name" value="TolB, C-terminal domain"/>
    <property type="match status" value="1"/>
</dbReference>
<evidence type="ECO:0000313" key="2">
    <source>
        <dbReference type="EMBL" id="PLX61613.1"/>
    </source>
</evidence>
<dbReference type="InterPro" id="IPR011042">
    <property type="entry name" value="6-blade_b-propeller_TolB-like"/>
</dbReference>
<dbReference type="AlphaFoldDB" id="A0A2N6CWJ7"/>
<feature type="domain" description="Pyrroloquinoline quinone-dependent pyranose dehydrogenase beta-propeller" evidence="1">
    <location>
        <begin position="27"/>
        <end position="357"/>
    </location>
</feature>
<dbReference type="PANTHER" id="PTHR33546:SF1">
    <property type="entry name" value="LARGE, MULTIFUNCTIONAL SECRETED PROTEIN"/>
    <property type="match status" value="1"/>
</dbReference>
<reference evidence="2 3" key="1">
    <citation type="submission" date="2017-11" db="EMBL/GenBank/DDBJ databases">
        <title>Genome-resolved metagenomics identifies genetic mobility, metabolic interactions, and unexpected diversity in perchlorate-reducing communities.</title>
        <authorList>
            <person name="Barnum T.P."/>
            <person name="Figueroa I.A."/>
            <person name="Carlstrom C.I."/>
            <person name="Lucas L.N."/>
            <person name="Engelbrektson A.L."/>
            <person name="Coates J.D."/>
        </authorList>
    </citation>
    <scope>NUCLEOTIDE SEQUENCE [LARGE SCALE GENOMIC DNA]</scope>
    <source>
        <strain evidence="2">BM301</strain>
    </source>
</reference>
<dbReference type="Pfam" id="PF22807">
    <property type="entry name" value="TrAA12"/>
    <property type="match status" value="1"/>
</dbReference>
<accession>A0A2N6CWJ7</accession>
<gene>
    <name evidence="2" type="ORF">C0630_10235</name>
</gene>
<dbReference type="RefSeq" id="WP_273439238.1">
    <property type="nucleotide sequence ID" value="NZ_CAXXYC010000004.1"/>
</dbReference>
<dbReference type="InterPro" id="IPR054539">
    <property type="entry name" value="Beta-prop_PDH"/>
</dbReference>
<comment type="caution">
    <text evidence="2">The sequence shown here is derived from an EMBL/GenBank/DDBJ whole genome shotgun (WGS) entry which is preliminary data.</text>
</comment>
<dbReference type="STRING" id="1111735.GCA_000428045_00426"/>
<dbReference type="PANTHER" id="PTHR33546">
    <property type="entry name" value="LARGE, MULTIFUNCTIONAL SECRETED PROTEIN-RELATED"/>
    <property type="match status" value="1"/>
</dbReference>
<dbReference type="Proteomes" id="UP000235015">
    <property type="component" value="Unassembled WGS sequence"/>
</dbReference>
<dbReference type="InterPro" id="IPR011041">
    <property type="entry name" value="Quinoprot_gluc/sorb_DH_b-prop"/>
</dbReference>
<evidence type="ECO:0000313" key="3">
    <source>
        <dbReference type="Proteomes" id="UP000235015"/>
    </source>
</evidence>
<evidence type="ECO:0000259" key="1">
    <source>
        <dbReference type="Pfam" id="PF22807"/>
    </source>
</evidence>
<dbReference type="SUPFAM" id="SSF50952">
    <property type="entry name" value="Soluble quinoprotein glucose dehydrogenase"/>
    <property type="match status" value="1"/>
</dbReference>
<proteinExistence type="predicted"/>
<name>A0A2N6CWJ7_9GAMM</name>